<gene>
    <name evidence="2" type="ordered locus">Acid_0175</name>
</gene>
<sequence length="296" mass="32724">MAGMLLPALCSSEGTGTFRAGSSLVLVNVSALDSHDRPVTGLSREDFHVLDNGREQPIRSFAHDDAPLSVAIVLDSSGSMGRKWNRACAMLARLCEQLGPEDEFFLVTVQQRARLLLDYTSNCGTMQNRLVMAKPHGMTALLDAIPLAVEHLRKAAHPRHAILIISDGGENASRVRLHDVRRQAREANAPVYAATLGLEAEFDQGPYLDARRGPELLREIAQITGGRAFSIQESRRIEEAAAGIARELHDQYVIGFESPDTAHDGQHHRISIKVRREFNAPRLSLFYRTGYRAPEE</sequence>
<reference evidence="2" key="1">
    <citation type="submission" date="2006-10" db="EMBL/GenBank/DDBJ databases">
        <title>Complete sequence of Solibacter usitatus Ellin6076.</title>
        <authorList>
            <consortium name="US DOE Joint Genome Institute"/>
            <person name="Copeland A."/>
            <person name="Lucas S."/>
            <person name="Lapidus A."/>
            <person name="Barry K."/>
            <person name="Detter J.C."/>
            <person name="Glavina del Rio T."/>
            <person name="Hammon N."/>
            <person name="Israni S."/>
            <person name="Dalin E."/>
            <person name="Tice H."/>
            <person name="Pitluck S."/>
            <person name="Thompson L.S."/>
            <person name="Brettin T."/>
            <person name="Bruce D."/>
            <person name="Han C."/>
            <person name="Tapia R."/>
            <person name="Gilna P."/>
            <person name="Schmutz J."/>
            <person name="Larimer F."/>
            <person name="Land M."/>
            <person name="Hauser L."/>
            <person name="Kyrpides N."/>
            <person name="Mikhailova N."/>
            <person name="Janssen P.H."/>
            <person name="Kuske C.R."/>
            <person name="Richardson P."/>
        </authorList>
    </citation>
    <scope>NUCLEOTIDE SEQUENCE</scope>
    <source>
        <strain evidence="2">Ellin6076</strain>
    </source>
</reference>
<accession>Q02CM7</accession>
<dbReference type="SUPFAM" id="SSF53300">
    <property type="entry name" value="vWA-like"/>
    <property type="match status" value="1"/>
</dbReference>
<dbReference type="InParanoid" id="Q02CM7"/>
<evidence type="ECO:0000259" key="1">
    <source>
        <dbReference type="PROSITE" id="PS50234"/>
    </source>
</evidence>
<dbReference type="InterPro" id="IPR017802">
    <property type="entry name" value="VWFA-rel_acidobac-type"/>
</dbReference>
<evidence type="ECO:0000313" key="2">
    <source>
        <dbReference type="EMBL" id="ABJ81189.1"/>
    </source>
</evidence>
<dbReference type="PROSITE" id="PS50234">
    <property type="entry name" value="VWFA"/>
    <property type="match status" value="1"/>
</dbReference>
<proteinExistence type="predicted"/>
<dbReference type="Pfam" id="PF13519">
    <property type="entry name" value="VWA_2"/>
    <property type="match status" value="1"/>
</dbReference>
<dbReference type="KEGG" id="sus:Acid_0175"/>
<dbReference type="CDD" id="cd00198">
    <property type="entry name" value="vWFA"/>
    <property type="match status" value="1"/>
</dbReference>
<protein>
    <submittedName>
        <fullName evidence="2">von Willebrand factor, type A</fullName>
    </submittedName>
</protein>
<dbReference type="HOGENOM" id="CLU_049429_1_0_0"/>
<dbReference type="Gene3D" id="3.40.50.410">
    <property type="entry name" value="von Willebrand factor, type A domain"/>
    <property type="match status" value="1"/>
</dbReference>
<dbReference type="NCBIfam" id="TIGR03436">
    <property type="entry name" value="acidobact_VWFA"/>
    <property type="match status" value="1"/>
</dbReference>
<dbReference type="InterPro" id="IPR036465">
    <property type="entry name" value="vWFA_dom_sf"/>
</dbReference>
<dbReference type="EMBL" id="CP000473">
    <property type="protein sequence ID" value="ABJ81189.1"/>
    <property type="molecule type" value="Genomic_DNA"/>
</dbReference>
<dbReference type="InterPro" id="IPR002035">
    <property type="entry name" value="VWF_A"/>
</dbReference>
<organism evidence="2">
    <name type="scientific">Solibacter usitatus (strain Ellin6076)</name>
    <dbReference type="NCBI Taxonomy" id="234267"/>
    <lineage>
        <taxon>Bacteria</taxon>
        <taxon>Pseudomonadati</taxon>
        <taxon>Acidobacteriota</taxon>
        <taxon>Terriglobia</taxon>
        <taxon>Bryobacterales</taxon>
        <taxon>Solibacteraceae</taxon>
        <taxon>Candidatus Solibacter</taxon>
    </lineage>
</organism>
<dbReference type="eggNOG" id="COG2304">
    <property type="taxonomic scope" value="Bacteria"/>
</dbReference>
<dbReference type="AlphaFoldDB" id="Q02CM7"/>
<dbReference type="STRING" id="234267.Acid_0175"/>
<dbReference type="SMART" id="SM00327">
    <property type="entry name" value="VWA"/>
    <property type="match status" value="1"/>
</dbReference>
<feature type="domain" description="VWFA" evidence="1">
    <location>
        <begin position="69"/>
        <end position="248"/>
    </location>
</feature>
<name>Q02CM7_SOLUE</name>